<comment type="caution">
    <text evidence="3">The sequence shown here is derived from an EMBL/GenBank/DDBJ whole genome shotgun (WGS) entry which is preliminary data.</text>
</comment>
<dbReference type="Gene3D" id="2.60.40.10">
    <property type="entry name" value="Immunoglobulins"/>
    <property type="match status" value="1"/>
</dbReference>
<dbReference type="InterPro" id="IPR036179">
    <property type="entry name" value="Ig-like_dom_sf"/>
</dbReference>
<keyword evidence="2" id="KW-1133">Transmembrane helix</keyword>
<keyword evidence="2" id="KW-0472">Membrane</keyword>
<keyword evidence="2" id="KW-0812">Transmembrane</keyword>
<dbReference type="EMBL" id="JBGFUD010007255">
    <property type="protein sequence ID" value="MFH4981463.1"/>
    <property type="molecule type" value="Genomic_DNA"/>
</dbReference>
<feature type="region of interest" description="Disordered" evidence="1">
    <location>
        <begin position="329"/>
        <end position="410"/>
    </location>
</feature>
<evidence type="ECO:0000313" key="3">
    <source>
        <dbReference type="EMBL" id="MFH4981463.1"/>
    </source>
</evidence>
<feature type="compositionally biased region" description="Basic residues" evidence="1">
    <location>
        <begin position="340"/>
        <end position="350"/>
    </location>
</feature>
<sequence length="410" mass="47721">MKIVRAKFAQPAILTCPVYDTFASAVDWWLVKPRTFIGRFDGSSADTVWSRDGFYRVVDDGSLCISEATRSVVERYECIASTVHGNATEVLHFRLDYSDWYSHDVFHSVFWGSVMCAFLCCLGSFAVNILWILSRKVILWWIKRAERISRVRKMVEAIEKYRQRQIENLQETYRRKTEQVRENYHQQVELLRASYASQVEKFRDYRIAQMECVNQHLDNIRDNYYQQMCRIRDYGSRRAEHLWESYERQINRMRTFTLQQRLRLMRQYKVKQQYLNKLVQKFGDSSPDVLYNKEQSEAAVFGPVRDLEEKPLSRSSSYYSLPEFVLDEDENMSSSSGSKISRKTLNRHQQKTSPRSADARKSNGMPSVGDDSLSIGSPPGHHVYSGTDDTSLPSTSATDTPSTSKIDQSI</sequence>
<keyword evidence="4" id="KW-1185">Reference proteome</keyword>
<dbReference type="InterPro" id="IPR013783">
    <property type="entry name" value="Ig-like_fold"/>
</dbReference>
<proteinExistence type="predicted"/>
<evidence type="ECO:0000313" key="4">
    <source>
        <dbReference type="Proteomes" id="UP001608902"/>
    </source>
</evidence>
<dbReference type="AlphaFoldDB" id="A0ABD6EWM0"/>
<organism evidence="3 4">
    <name type="scientific">Gnathostoma spinigerum</name>
    <dbReference type="NCBI Taxonomy" id="75299"/>
    <lineage>
        <taxon>Eukaryota</taxon>
        <taxon>Metazoa</taxon>
        <taxon>Ecdysozoa</taxon>
        <taxon>Nematoda</taxon>
        <taxon>Chromadorea</taxon>
        <taxon>Rhabditida</taxon>
        <taxon>Spirurina</taxon>
        <taxon>Gnathostomatomorpha</taxon>
        <taxon>Gnathostomatoidea</taxon>
        <taxon>Gnathostomatidae</taxon>
        <taxon>Gnathostoma</taxon>
    </lineage>
</organism>
<name>A0ABD6EWM0_9BILA</name>
<evidence type="ECO:0000256" key="2">
    <source>
        <dbReference type="SAM" id="Phobius"/>
    </source>
</evidence>
<accession>A0ABD6EWM0</accession>
<dbReference type="SUPFAM" id="SSF48726">
    <property type="entry name" value="Immunoglobulin"/>
    <property type="match status" value="1"/>
</dbReference>
<feature type="transmembrane region" description="Helical" evidence="2">
    <location>
        <begin position="109"/>
        <end position="133"/>
    </location>
</feature>
<reference evidence="3 4" key="1">
    <citation type="submission" date="2024-08" db="EMBL/GenBank/DDBJ databases">
        <title>Gnathostoma spinigerum genome.</title>
        <authorList>
            <person name="Gonzalez-Bertolin B."/>
            <person name="Monzon S."/>
            <person name="Zaballos A."/>
            <person name="Jimenez P."/>
            <person name="Dekumyoy P."/>
            <person name="Varona S."/>
            <person name="Cuesta I."/>
            <person name="Sumanam S."/>
            <person name="Adisakwattana P."/>
            <person name="Gasser R.B."/>
            <person name="Hernandez-Gonzalez A."/>
            <person name="Young N.D."/>
            <person name="Perteguer M.J."/>
        </authorList>
    </citation>
    <scope>NUCLEOTIDE SEQUENCE [LARGE SCALE GENOMIC DNA]</scope>
    <source>
        <strain evidence="3">AL3</strain>
        <tissue evidence="3">Liver</tissue>
    </source>
</reference>
<gene>
    <name evidence="3" type="ORF">AB6A40_008172</name>
</gene>
<protein>
    <recommendedName>
        <fullName evidence="5">Ig-like domain-containing protein</fullName>
    </recommendedName>
</protein>
<dbReference type="Proteomes" id="UP001608902">
    <property type="component" value="Unassembled WGS sequence"/>
</dbReference>
<feature type="compositionally biased region" description="Low complexity" evidence="1">
    <location>
        <begin position="387"/>
        <end position="404"/>
    </location>
</feature>
<evidence type="ECO:0008006" key="5">
    <source>
        <dbReference type="Google" id="ProtNLM"/>
    </source>
</evidence>
<evidence type="ECO:0000256" key="1">
    <source>
        <dbReference type="SAM" id="MobiDB-lite"/>
    </source>
</evidence>